<dbReference type="eggNOG" id="COG0457">
    <property type="taxonomic scope" value="Bacteria"/>
</dbReference>
<dbReference type="OrthoDB" id="421517at2"/>
<evidence type="ECO:0000313" key="1">
    <source>
        <dbReference type="EMBL" id="ABG51712.1"/>
    </source>
</evidence>
<name>Q111W2_TRIEI</name>
<gene>
    <name evidence="1" type="ordered locus">Tery_2505</name>
</gene>
<dbReference type="AlphaFoldDB" id="Q111W2"/>
<protein>
    <submittedName>
        <fullName evidence="1">Uncharacterized protein</fullName>
    </submittedName>
</protein>
<accession>Q111W2</accession>
<dbReference type="KEGG" id="ter:Tery_2505"/>
<dbReference type="RefSeq" id="WP_011612076.1">
    <property type="nucleotide sequence ID" value="NC_008312.1"/>
</dbReference>
<dbReference type="HOGENOM" id="CLU_019299_0_0_3"/>
<sequence length="651" mass="74529">MKTEVRNINTEILEHNLQRNWQDLKKSNDVCEIKCDLKVGTLLVIFQHPANVVIDKQKTIAELKTLVQKQELEYIEKVGICLNIIGHTYPYAYHSFFTKDTSEESMFTFLPKWVDRNIDSEIKITPELLDSLDNPFSLKDLEAISMRLESEGMSDTNPHLINQHISQDKSQNSEIKITSKILDDLDNPFDMEGLDLSPKKINRKTRNYVEKTSPIIKESTINLAAFSQVELISASLSLAILIGCFFAITQPCVIGKCMIISTAKELNQQSLETIKNVKNSLAPKWAQENLETAIKNLEKIPFWSIHYLESQNLKSTYKTENEHLETIRQALRNGAQAAQKSKGLPLPIEEWIEIQSLWQEAIALLEKVPEDSRAYPFAKNKLQQYRKYLVAIKGRLTSEEEANQKLIAAKKLAQLAETREVIAQFPESWKSVHSNWKDALDKVSKIPQQTTAYLKAKNLLSQYKQKLQQAEERRIVEEIGQEAYNQAISYSKQAEVFEAKDNWRDAAKYWQKALNYAEDIPTNSSYFISAKPLIKSYDTLLKVAQSNQRLLDTLAKANQDLNKTCKGKQKICQYSVTKDLITVRLTFDYVDKIKKTAKAVKNSKDKKSRTELEKHLKTLEVALKAISNNSKIPLELYNPQGLKIASHFPNS</sequence>
<proteinExistence type="predicted"/>
<reference evidence="1" key="1">
    <citation type="submission" date="2006-06" db="EMBL/GenBank/DDBJ databases">
        <title>Complete sequence of Trichodesmium erythraeum IMS101.</title>
        <authorList>
            <consortium name="US DOE Joint Genome Institute"/>
            <person name="Copeland A."/>
            <person name="Lucas S."/>
            <person name="Lapidus A."/>
            <person name="Barry K."/>
            <person name="Detter J.C."/>
            <person name="Glavina del Rio T."/>
            <person name="Hammon N."/>
            <person name="Israni S."/>
            <person name="Dalin E."/>
            <person name="Tice H."/>
            <person name="Pitluck S."/>
            <person name="Kiss H."/>
            <person name="Munk A.C."/>
            <person name="Brettin T."/>
            <person name="Bruce D."/>
            <person name="Han C."/>
            <person name="Tapia R."/>
            <person name="Gilna P."/>
            <person name="Schmutz J."/>
            <person name="Larimer F."/>
            <person name="Land M."/>
            <person name="Hauser L."/>
            <person name="Kyrpides N."/>
            <person name="Kim E."/>
            <person name="Richardson P."/>
        </authorList>
    </citation>
    <scope>NUCLEOTIDE SEQUENCE [LARGE SCALE GENOMIC DNA]</scope>
    <source>
        <strain evidence="1">IMS101</strain>
    </source>
</reference>
<dbReference type="EMBL" id="CP000393">
    <property type="protein sequence ID" value="ABG51712.1"/>
    <property type="molecule type" value="Genomic_DNA"/>
</dbReference>
<organism evidence="1">
    <name type="scientific">Trichodesmium erythraeum (strain IMS101)</name>
    <dbReference type="NCBI Taxonomy" id="203124"/>
    <lineage>
        <taxon>Bacteria</taxon>
        <taxon>Bacillati</taxon>
        <taxon>Cyanobacteriota</taxon>
        <taxon>Cyanophyceae</taxon>
        <taxon>Oscillatoriophycideae</taxon>
        <taxon>Oscillatoriales</taxon>
        <taxon>Microcoleaceae</taxon>
        <taxon>Trichodesmium</taxon>
    </lineage>
</organism>